<comment type="subcellular location">
    <subcellularLocation>
        <location evidence="1 7">Cell membrane</location>
        <topology evidence="1 7">Multi-pass membrane protein</topology>
    </subcellularLocation>
</comment>
<dbReference type="Pfam" id="PF00528">
    <property type="entry name" value="BPD_transp_1"/>
    <property type="match status" value="1"/>
</dbReference>
<feature type="transmembrane region" description="Helical" evidence="7">
    <location>
        <begin position="105"/>
        <end position="129"/>
    </location>
</feature>
<dbReference type="GO" id="GO:0055085">
    <property type="term" value="P:transmembrane transport"/>
    <property type="evidence" value="ECO:0007669"/>
    <property type="project" value="InterPro"/>
</dbReference>
<evidence type="ECO:0000256" key="6">
    <source>
        <dbReference type="ARBA" id="ARBA00023136"/>
    </source>
</evidence>
<dbReference type="PROSITE" id="PS50928">
    <property type="entry name" value="ABC_TM1"/>
    <property type="match status" value="1"/>
</dbReference>
<organism evidence="10 11">
    <name type="scientific">Halobacillus dabanensis</name>
    <dbReference type="NCBI Taxonomy" id="240302"/>
    <lineage>
        <taxon>Bacteria</taxon>
        <taxon>Bacillati</taxon>
        <taxon>Bacillota</taxon>
        <taxon>Bacilli</taxon>
        <taxon>Bacillales</taxon>
        <taxon>Bacillaceae</taxon>
        <taxon>Halobacillus</taxon>
    </lineage>
</organism>
<dbReference type="AlphaFoldDB" id="A0A1I3S2J2"/>
<feature type="region of interest" description="Disordered" evidence="8">
    <location>
        <begin position="1"/>
        <end position="33"/>
    </location>
</feature>
<evidence type="ECO:0000256" key="7">
    <source>
        <dbReference type="RuleBase" id="RU363032"/>
    </source>
</evidence>
<dbReference type="EMBL" id="FOSB01000002">
    <property type="protein sequence ID" value="SFJ53083.1"/>
    <property type="molecule type" value="Genomic_DNA"/>
</dbReference>
<dbReference type="PANTHER" id="PTHR43744">
    <property type="entry name" value="ABC TRANSPORTER PERMEASE PROTEIN MG189-RELATED-RELATED"/>
    <property type="match status" value="1"/>
</dbReference>
<dbReference type="Gene3D" id="1.10.3720.10">
    <property type="entry name" value="MetI-like"/>
    <property type="match status" value="1"/>
</dbReference>
<dbReference type="CDD" id="cd06261">
    <property type="entry name" value="TM_PBP2"/>
    <property type="match status" value="1"/>
</dbReference>
<feature type="transmembrane region" description="Helical" evidence="7">
    <location>
        <begin position="44"/>
        <end position="69"/>
    </location>
</feature>
<keyword evidence="3" id="KW-1003">Cell membrane</keyword>
<feature type="transmembrane region" description="Helical" evidence="7">
    <location>
        <begin position="141"/>
        <end position="162"/>
    </location>
</feature>
<accession>A0A1I3S2J2</accession>
<dbReference type="Proteomes" id="UP000183557">
    <property type="component" value="Unassembled WGS sequence"/>
</dbReference>
<keyword evidence="11" id="KW-1185">Reference proteome</keyword>
<dbReference type="InterPro" id="IPR035906">
    <property type="entry name" value="MetI-like_sf"/>
</dbReference>
<name>A0A1I3S2J2_HALDA</name>
<dbReference type="RefSeq" id="WP_083412543.1">
    <property type="nucleotide sequence ID" value="NZ_FOSB01000002.1"/>
</dbReference>
<evidence type="ECO:0000313" key="10">
    <source>
        <dbReference type="EMBL" id="SFJ53083.1"/>
    </source>
</evidence>
<keyword evidence="4 7" id="KW-0812">Transmembrane</keyword>
<sequence length="312" mass="35049">MESLERSTNLPNRPDQSNNSKQPNLRLPPKNDISKKKKFNAGKIGVAFVSLILFIYFIAIAYPLFWMVINSFKTTQEIFTSSWTLPETWLVSNYIEAWNLGVSTYFFNSVIITGFTCAITVFFAALCAYGLSRFNLPGEKTLLLLVSAGLMFAPQVGLIPLYELSQLLGIYDTYWALILPYAAYRLPLAVLIIRAYFLSIPKELEEAARIDGCSNFGVFMRIFLPMSIPILFTAVILTAYFAWNEILFSVIFIESEELKPITAGLLIFKDALRTDWGILMAGLVMSAVPLIILFIFAQKYFIRGLAAGSVKG</sequence>
<evidence type="ECO:0000256" key="4">
    <source>
        <dbReference type="ARBA" id="ARBA00022692"/>
    </source>
</evidence>
<evidence type="ECO:0000256" key="3">
    <source>
        <dbReference type="ARBA" id="ARBA00022475"/>
    </source>
</evidence>
<keyword evidence="2 7" id="KW-0813">Transport</keyword>
<evidence type="ECO:0000256" key="8">
    <source>
        <dbReference type="SAM" id="MobiDB-lite"/>
    </source>
</evidence>
<feature type="transmembrane region" description="Helical" evidence="7">
    <location>
        <begin position="174"/>
        <end position="197"/>
    </location>
</feature>
<gene>
    <name evidence="10" type="ORF">SAMN04487936_102516</name>
</gene>
<dbReference type="GO" id="GO:0005886">
    <property type="term" value="C:plasma membrane"/>
    <property type="evidence" value="ECO:0007669"/>
    <property type="project" value="UniProtKB-SubCell"/>
</dbReference>
<evidence type="ECO:0000256" key="2">
    <source>
        <dbReference type="ARBA" id="ARBA00022448"/>
    </source>
</evidence>
<reference evidence="11" key="1">
    <citation type="submission" date="2016-10" db="EMBL/GenBank/DDBJ databases">
        <authorList>
            <person name="Varghese N."/>
            <person name="Submissions S."/>
        </authorList>
    </citation>
    <scope>NUCLEOTIDE SEQUENCE [LARGE SCALE GENOMIC DNA]</scope>
    <source>
        <strain evidence="11">CGMCC 1.3704</strain>
    </source>
</reference>
<keyword evidence="6 7" id="KW-0472">Membrane</keyword>
<evidence type="ECO:0000256" key="1">
    <source>
        <dbReference type="ARBA" id="ARBA00004651"/>
    </source>
</evidence>
<feature type="compositionally biased region" description="Polar residues" evidence="8">
    <location>
        <begin position="1"/>
        <end position="23"/>
    </location>
</feature>
<feature type="transmembrane region" description="Helical" evidence="7">
    <location>
        <begin position="276"/>
        <end position="297"/>
    </location>
</feature>
<dbReference type="OrthoDB" id="187395at2"/>
<feature type="transmembrane region" description="Helical" evidence="7">
    <location>
        <begin position="218"/>
        <end position="243"/>
    </location>
</feature>
<proteinExistence type="inferred from homology"/>
<evidence type="ECO:0000259" key="9">
    <source>
        <dbReference type="PROSITE" id="PS50928"/>
    </source>
</evidence>
<evidence type="ECO:0000256" key="5">
    <source>
        <dbReference type="ARBA" id="ARBA00022989"/>
    </source>
</evidence>
<evidence type="ECO:0000313" key="11">
    <source>
        <dbReference type="Proteomes" id="UP000183557"/>
    </source>
</evidence>
<feature type="domain" description="ABC transmembrane type-1" evidence="9">
    <location>
        <begin position="106"/>
        <end position="297"/>
    </location>
</feature>
<protein>
    <submittedName>
        <fullName evidence="10">Raffinose/stachyose/melibiose transport system permease protein</fullName>
    </submittedName>
</protein>
<dbReference type="InterPro" id="IPR000515">
    <property type="entry name" value="MetI-like"/>
</dbReference>
<keyword evidence="5 7" id="KW-1133">Transmembrane helix</keyword>
<dbReference type="SUPFAM" id="SSF161098">
    <property type="entry name" value="MetI-like"/>
    <property type="match status" value="1"/>
</dbReference>
<dbReference type="PANTHER" id="PTHR43744:SF8">
    <property type="entry name" value="SN-GLYCEROL-3-PHOSPHATE TRANSPORT SYSTEM PERMEASE PROTEIN UGPE"/>
    <property type="match status" value="1"/>
</dbReference>
<comment type="similarity">
    <text evidence="7">Belongs to the binding-protein-dependent transport system permease family.</text>
</comment>